<dbReference type="EMBL" id="NESQ01000252">
    <property type="protein sequence ID" value="PUU75071.1"/>
    <property type="molecule type" value="Genomic_DNA"/>
</dbReference>
<dbReference type="OrthoDB" id="10256743at2759"/>
<organism evidence="2 3">
    <name type="scientific">Tuber borchii</name>
    <name type="common">White truffle</name>
    <dbReference type="NCBI Taxonomy" id="42251"/>
    <lineage>
        <taxon>Eukaryota</taxon>
        <taxon>Fungi</taxon>
        <taxon>Dikarya</taxon>
        <taxon>Ascomycota</taxon>
        <taxon>Pezizomycotina</taxon>
        <taxon>Pezizomycetes</taxon>
        <taxon>Pezizales</taxon>
        <taxon>Tuberaceae</taxon>
        <taxon>Tuber</taxon>
    </lineage>
</organism>
<reference evidence="2 3" key="1">
    <citation type="submission" date="2017-04" db="EMBL/GenBank/DDBJ databases">
        <title>Draft genome sequence of Tuber borchii Vittad., a whitish edible truffle.</title>
        <authorList>
            <consortium name="DOE Joint Genome Institute"/>
            <person name="Murat C."/>
            <person name="Kuo A."/>
            <person name="Barry K.W."/>
            <person name="Clum A."/>
            <person name="Dockter R.B."/>
            <person name="Fauchery L."/>
            <person name="Iotti M."/>
            <person name="Kohler A."/>
            <person name="Labutti K."/>
            <person name="Lindquist E.A."/>
            <person name="Lipzen A."/>
            <person name="Ohm R.A."/>
            <person name="Wang M."/>
            <person name="Grigoriev I.V."/>
            <person name="Zambonelli A."/>
            <person name="Martin F.M."/>
        </authorList>
    </citation>
    <scope>NUCLEOTIDE SEQUENCE [LARGE SCALE GENOMIC DNA]</scope>
    <source>
        <strain evidence="2 3">Tbo3840</strain>
    </source>
</reference>
<dbReference type="Proteomes" id="UP000244722">
    <property type="component" value="Unassembled WGS sequence"/>
</dbReference>
<evidence type="ECO:0000313" key="2">
    <source>
        <dbReference type="EMBL" id="PUU75071.1"/>
    </source>
</evidence>
<dbReference type="GO" id="GO:0003676">
    <property type="term" value="F:nucleic acid binding"/>
    <property type="evidence" value="ECO:0007669"/>
    <property type="project" value="InterPro"/>
</dbReference>
<proteinExistence type="predicted"/>
<sequence>MAIHSSDQAPSQPAAPAAVILPTEHSEHTVVAVLASPPPARPATITIPISRPAPSTPSNIAHLEKPILRRDGLDRREILLRGREGSRRRQRWENDRLLSNPHAIPPTASDWEVRPLYPRRHVPYEFASLYDHPKFSHKENPTANRQVTEKMPKELKVRMKKTRGAIGLLKSLEEEVRKFVLRGQDEKAREEEGKGDVVDDESDEEIVFISKRAKQLQLETEKVLFQSPVSDPGASFGRWLVHSIATYYGLKSWSITTGNPAKRIAYVGLKKDPKNSALVVTEMPKPLWLML</sequence>
<dbReference type="Pfam" id="PF13902">
    <property type="entry name" value="R3H-assoc"/>
    <property type="match status" value="1"/>
</dbReference>
<accession>A0A2T6ZHW2</accession>
<dbReference type="InterPro" id="IPR025952">
    <property type="entry name" value="R3H-assoc_dom"/>
</dbReference>
<comment type="caution">
    <text evidence="2">The sequence shown here is derived from an EMBL/GenBank/DDBJ whole genome shotgun (WGS) entry which is preliminary data.</text>
</comment>
<dbReference type="InterPro" id="IPR039629">
    <property type="entry name" value="R3HDM4"/>
</dbReference>
<keyword evidence="3" id="KW-1185">Reference proteome</keyword>
<dbReference type="AlphaFoldDB" id="A0A2T6ZHW2"/>
<feature type="domain" description="R3H-associated N-terminal" evidence="1">
    <location>
        <begin position="67"/>
        <end position="130"/>
    </location>
</feature>
<name>A0A2T6ZHW2_TUBBO</name>
<dbReference type="CDD" id="cd02325">
    <property type="entry name" value="R3H"/>
    <property type="match status" value="1"/>
</dbReference>
<protein>
    <recommendedName>
        <fullName evidence="1">R3H-associated N-terminal domain-containing protein</fullName>
    </recommendedName>
</protein>
<dbReference type="SUPFAM" id="SSF82708">
    <property type="entry name" value="R3H domain"/>
    <property type="match status" value="1"/>
</dbReference>
<evidence type="ECO:0000313" key="3">
    <source>
        <dbReference type="Proteomes" id="UP000244722"/>
    </source>
</evidence>
<evidence type="ECO:0000259" key="1">
    <source>
        <dbReference type="Pfam" id="PF13902"/>
    </source>
</evidence>
<dbReference type="PANTHER" id="PTHR32019">
    <property type="entry name" value="R3H DOMAIN-CONTAINING PROTEIN 4"/>
    <property type="match status" value="1"/>
</dbReference>
<gene>
    <name evidence="2" type="ORF">B9Z19DRAFT_1031617</name>
</gene>
<dbReference type="PANTHER" id="PTHR32019:SF2">
    <property type="entry name" value="R3H DOMAIN-CONTAINING PROTEIN 4"/>
    <property type="match status" value="1"/>
</dbReference>
<dbReference type="InterPro" id="IPR036867">
    <property type="entry name" value="R3H_dom_sf"/>
</dbReference>